<feature type="domain" description="GerMN" evidence="3">
    <location>
        <begin position="93"/>
        <end position="185"/>
    </location>
</feature>
<accession>A0ABW5PC35</accession>
<name>A0ABW5PC35_9BACL</name>
<dbReference type="InterPro" id="IPR019606">
    <property type="entry name" value="GerMN"/>
</dbReference>
<feature type="domain" description="GerMN" evidence="3">
    <location>
        <begin position="246"/>
        <end position="332"/>
    </location>
</feature>
<feature type="signal peptide" evidence="2">
    <location>
        <begin position="1"/>
        <end position="23"/>
    </location>
</feature>
<comment type="caution">
    <text evidence="4">The sequence shown here is derived from an EMBL/GenBank/DDBJ whole genome shotgun (WGS) entry which is preliminary data.</text>
</comment>
<keyword evidence="5" id="KW-1185">Reference proteome</keyword>
<evidence type="ECO:0000313" key="4">
    <source>
        <dbReference type="EMBL" id="MFD2612531.1"/>
    </source>
</evidence>
<feature type="chain" id="PRO_5046598032" evidence="2">
    <location>
        <begin position="24"/>
        <end position="352"/>
    </location>
</feature>
<gene>
    <name evidence="4" type="ORF">ACFSUF_08865</name>
</gene>
<feature type="region of interest" description="Disordered" evidence="1">
    <location>
        <begin position="32"/>
        <end position="51"/>
    </location>
</feature>
<sequence length="352" mass="37390">MTFTGKMKRAALVSLVAIPMLTAGCGLLGSQESKGQIDPPPGVSENAPDAAASGNAVTVAADELQQPVTLYLKDSNGYVAPVSLNVPRVDGIAKLTLQYLVEDGEYKDLIPGGFTALLPKGTEIKGISVDAKQKLATVNFSKQFVNYNVQDERKMLEALTYTLTSFPSIQQVQIQVEGKPLAEMPENGTPLDEPLTRGMGINIEKGKDVELTASTPVTLYFMSKTDDDQAYFVPVTRLISRTDNVAQAAVQQLIEGPSAAGTLISSIDPGAQVLDVTQKDGIVTVNLSGEIETPEAKVPAETLESVILSLTENTGAAKVQIMVNGNKKVSSTDDKSYSQPVTRPAHVNPVKS</sequence>
<feature type="region of interest" description="Disordered" evidence="1">
    <location>
        <begin position="328"/>
        <end position="352"/>
    </location>
</feature>
<dbReference type="Proteomes" id="UP001597541">
    <property type="component" value="Unassembled WGS sequence"/>
</dbReference>
<evidence type="ECO:0000259" key="3">
    <source>
        <dbReference type="SMART" id="SM00909"/>
    </source>
</evidence>
<dbReference type="PROSITE" id="PS51257">
    <property type="entry name" value="PROKAR_LIPOPROTEIN"/>
    <property type="match status" value="1"/>
</dbReference>
<dbReference type="EMBL" id="JBHUME010000007">
    <property type="protein sequence ID" value="MFD2612531.1"/>
    <property type="molecule type" value="Genomic_DNA"/>
</dbReference>
<reference evidence="5" key="1">
    <citation type="journal article" date="2019" name="Int. J. Syst. Evol. Microbiol.">
        <title>The Global Catalogue of Microorganisms (GCM) 10K type strain sequencing project: providing services to taxonomists for standard genome sequencing and annotation.</title>
        <authorList>
            <consortium name="The Broad Institute Genomics Platform"/>
            <consortium name="The Broad Institute Genome Sequencing Center for Infectious Disease"/>
            <person name="Wu L."/>
            <person name="Ma J."/>
        </authorList>
    </citation>
    <scope>NUCLEOTIDE SEQUENCE [LARGE SCALE GENOMIC DNA]</scope>
    <source>
        <strain evidence="5">KCTC 3950</strain>
    </source>
</reference>
<protein>
    <submittedName>
        <fullName evidence="4">GerMN domain-containing protein</fullName>
    </submittedName>
</protein>
<evidence type="ECO:0000256" key="1">
    <source>
        <dbReference type="SAM" id="MobiDB-lite"/>
    </source>
</evidence>
<dbReference type="Pfam" id="PF10646">
    <property type="entry name" value="Germane"/>
    <property type="match status" value="2"/>
</dbReference>
<dbReference type="RefSeq" id="WP_377602171.1">
    <property type="nucleotide sequence ID" value="NZ_JBHUME010000007.1"/>
</dbReference>
<evidence type="ECO:0000313" key="5">
    <source>
        <dbReference type="Proteomes" id="UP001597541"/>
    </source>
</evidence>
<keyword evidence="2" id="KW-0732">Signal</keyword>
<organism evidence="4 5">
    <name type="scientific">Paenibacillus gansuensis</name>
    <dbReference type="NCBI Taxonomy" id="306542"/>
    <lineage>
        <taxon>Bacteria</taxon>
        <taxon>Bacillati</taxon>
        <taxon>Bacillota</taxon>
        <taxon>Bacilli</taxon>
        <taxon>Bacillales</taxon>
        <taxon>Paenibacillaceae</taxon>
        <taxon>Paenibacillus</taxon>
    </lineage>
</organism>
<proteinExistence type="predicted"/>
<evidence type="ECO:0000256" key="2">
    <source>
        <dbReference type="SAM" id="SignalP"/>
    </source>
</evidence>
<dbReference type="SMART" id="SM00909">
    <property type="entry name" value="Germane"/>
    <property type="match status" value="2"/>
</dbReference>